<feature type="transmembrane region" description="Helical" evidence="6">
    <location>
        <begin position="312"/>
        <end position="338"/>
    </location>
</feature>
<dbReference type="eggNOG" id="COG0628">
    <property type="taxonomic scope" value="Bacteria"/>
</dbReference>
<keyword evidence="8" id="KW-1185">Reference proteome</keyword>
<feature type="transmembrane region" description="Helical" evidence="6">
    <location>
        <begin position="166"/>
        <end position="191"/>
    </location>
</feature>
<dbReference type="InterPro" id="IPR002549">
    <property type="entry name" value="AI-2E-like"/>
</dbReference>
<dbReference type="AlphaFoldDB" id="L2F9K8"/>
<name>L2F9K8_9GAMM</name>
<feature type="transmembrane region" description="Helical" evidence="6">
    <location>
        <begin position="244"/>
        <end position="261"/>
    </location>
</feature>
<reference evidence="7 8" key="1">
    <citation type="journal article" date="2013" name="Genome Announc.">
        <title>Genome Sequence of Moraxella macacae 0408225, a Novel Bacterial Species Isolated from a Cynomolgus Macaque with Epistaxis.</title>
        <authorList>
            <person name="Ladner J.T."/>
            <person name="Whitehouse C.A."/>
            <person name="Koroleva G.I."/>
            <person name="Palacios G.F."/>
        </authorList>
    </citation>
    <scope>NUCLEOTIDE SEQUENCE [LARGE SCALE GENOMIC DNA]</scope>
    <source>
        <strain evidence="7 8">0408225</strain>
    </source>
</reference>
<evidence type="ECO:0000313" key="7">
    <source>
        <dbReference type="EMBL" id="ELA09759.1"/>
    </source>
</evidence>
<comment type="subcellular location">
    <subcellularLocation>
        <location evidence="1">Membrane</location>
        <topology evidence="1">Multi-pass membrane protein</topology>
    </subcellularLocation>
</comment>
<evidence type="ECO:0000256" key="5">
    <source>
        <dbReference type="ARBA" id="ARBA00023136"/>
    </source>
</evidence>
<dbReference type="EMBL" id="ANIN01000001">
    <property type="protein sequence ID" value="ELA09759.1"/>
    <property type="molecule type" value="Genomic_DNA"/>
</dbReference>
<evidence type="ECO:0000256" key="6">
    <source>
        <dbReference type="SAM" id="Phobius"/>
    </source>
</evidence>
<dbReference type="OrthoDB" id="8113193at2"/>
<proteinExistence type="inferred from homology"/>
<keyword evidence="5 6" id="KW-0472">Membrane</keyword>
<dbReference type="GO" id="GO:0016020">
    <property type="term" value="C:membrane"/>
    <property type="evidence" value="ECO:0007669"/>
    <property type="project" value="UniProtKB-SubCell"/>
</dbReference>
<evidence type="ECO:0000256" key="1">
    <source>
        <dbReference type="ARBA" id="ARBA00004141"/>
    </source>
</evidence>
<feature type="transmembrane region" description="Helical" evidence="6">
    <location>
        <begin position="268"/>
        <end position="292"/>
    </location>
</feature>
<keyword evidence="3 6" id="KW-0812">Transmembrane</keyword>
<evidence type="ECO:0000313" key="8">
    <source>
        <dbReference type="Proteomes" id="UP000023795"/>
    </source>
</evidence>
<evidence type="ECO:0000256" key="4">
    <source>
        <dbReference type="ARBA" id="ARBA00022989"/>
    </source>
</evidence>
<comment type="similarity">
    <text evidence="2">Belongs to the autoinducer-2 exporter (AI-2E) (TC 2.A.86) family.</text>
</comment>
<keyword evidence="4 6" id="KW-1133">Transmembrane helix</keyword>
<gene>
    <name evidence="7" type="ORF">MOMA_05135</name>
</gene>
<dbReference type="Proteomes" id="UP000023795">
    <property type="component" value="Unassembled WGS sequence"/>
</dbReference>
<sequence>MTDREPSAFLPDLKTFLLAISPVILVWLPVLLLHLTLVLFAGLITYTFTRAIANSIRQSKQMPTFFGKFHANNRAEMVAIAVIVALISLATYLFGDWMMAKANVMVLNRLLEQLMSIIEQLHTLLPFSISQYLPISDYEFKEMLLRTAKQHAPQLQTLGVHTLRGVGYFVIGIAIGAIMALQIPSTLPLTAKPFLHHMRQRFDELITGFSDVFFAQVKISSINTILTSVYLLGILPMIGHPLPMSWTVVLITFLAGLIPVVGNLFSNVVIVTLSLTHGLMVSVLSLTWLVAIHKLEYFLNAQIIGTKIRATAWELLLFMLVLEATFGLAGLISAPVIYAQIKRILHNRGWV</sequence>
<protein>
    <submittedName>
        <fullName evidence="7">Uncharacterized protein</fullName>
    </submittedName>
</protein>
<dbReference type="PATRIC" id="fig|1230338.3.peg.1118"/>
<accession>L2F9K8</accession>
<evidence type="ECO:0000256" key="3">
    <source>
        <dbReference type="ARBA" id="ARBA00022692"/>
    </source>
</evidence>
<feature type="transmembrane region" description="Helical" evidence="6">
    <location>
        <begin position="20"/>
        <end position="53"/>
    </location>
</feature>
<feature type="transmembrane region" description="Helical" evidence="6">
    <location>
        <begin position="212"/>
        <end position="238"/>
    </location>
</feature>
<dbReference type="STRING" id="1230338.MOMA_05135"/>
<dbReference type="Pfam" id="PF01594">
    <property type="entry name" value="AI-2E_transport"/>
    <property type="match status" value="1"/>
</dbReference>
<organism evidence="7 8">
    <name type="scientific">Moraxella macacae 0408225</name>
    <dbReference type="NCBI Taxonomy" id="1230338"/>
    <lineage>
        <taxon>Bacteria</taxon>
        <taxon>Pseudomonadati</taxon>
        <taxon>Pseudomonadota</taxon>
        <taxon>Gammaproteobacteria</taxon>
        <taxon>Moraxellales</taxon>
        <taxon>Moraxellaceae</taxon>
        <taxon>Moraxella</taxon>
    </lineage>
</organism>
<feature type="transmembrane region" description="Helical" evidence="6">
    <location>
        <begin position="74"/>
        <end position="95"/>
    </location>
</feature>
<evidence type="ECO:0000256" key="2">
    <source>
        <dbReference type="ARBA" id="ARBA00009773"/>
    </source>
</evidence>
<comment type="caution">
    <text evidence="7">The sequence shown here is derived from an EMBL/GenBank/DDBJ whole genome shotgun (WGS) entry which is preliminary data.</text>
</comment>